<dbReference type="GO" id="GO:0005737">
    <property type="term" value="C:cytoplasm"/>
    <property type="evidence" value="ECO:0007669"/>
    <property type="project" value="UniProtKB-SubCell"/>
</dbReference>
<keyword evidence="2 5" id="KW-0547">Nucleotide-binding</keyword>
<dbReference type="GO" id="GO:0015937">
    <property type="term" value="P:coenzyme A biosynthetic process"/>
    <property type="evidence" value="ECO:0007669"/>
    <property type="project" value="UniProtKB-UniRule"/>
</dbReference>
<dbReference type="RefSeq" id="WP_123095659.1">
    <property type="nucleotide sequence ID" value="NZ_RIZG01000004.1"/>
</dbReference>
<dbReference type="GO" id="GO:0004140">
    <property type="term" value="F:dephospho-CoA kinase activity"/>
    <property type="evidence" value="ECO:0007669"/>
    <property type="project" value="UniProtKB-UniRule"/>
</dbReference>
<evidence type="ECO:0000256" key="1">
    <source>
        <dbReference type="ARBA" id="ARBA00009018"/>
    </source>
</evidence>
<dbReference type="Pfam" id="PF01121">
    <property type="entry name" value="CoaE"/>
    <property type="match status" value="1"/>
</dbReference>
<accession>A0A3M8Q4X3</accession>
<comment type="catalytic activity">
    <reaction evidence="5">
        <text>3'-dephospho-CoA + ATP = ADP + CoA + H(+)</text>
        <dbReference type="Rhea" id="RHEA:18245"/>
        <dbReference type="ChEBI" id="CHEBI:15378"/>
        <dbReference type="ChEBI" id="CHEBI:30616"/>
        <dbReference type="ChEBI" id="CHEBI:57287"/>
        <dbReference type="ChEBI" id="CHEBI:57328"/>
        <dbReference type="ChEBI" id="CHEBI:456216"/>
        <dbReference type="EC" id="2.7.1.24"/>
    </reaction>
</comment>
<dbReference type="Gene3D" id="3.40.50.300">
    <property type="entry name" value="P-loop containing nucleotide triphosphate hydrolases"/>
    <property type="match status" value="1"/>
</dbReference>
<gene>
    <name evidence="5" type="primary">coaE</name>
    <name evidence="7" type="ORF">EBI00_09330</name>
</gene>
<dbReference type="NCBIfam" id="TIGR00152">
    <property type="entry name" value="dephospho-CoA kinase"/>
    <property type="match status" value="1"/>
</dbReference>
<keyword evidence="5 7" id="KW-0418">Kinase</keyword>
<keyword evidence="4 5" id="KW-0173">Coenzyme A biosynthesis</keyword>
<reference evidence="7 8" key="1">
    <citation type="journal article" date="2012" name="Int. J. Syst. Evol. Microbiol.">
        <title>Marinomonas hwangdonensis sp. nov., isolated from seawater.</title>
        <authorList>
            <person name="Jung Y.T."/>
            <person name="Oh T.K."/>
            <person name="Yoon J.H."/>
        </authorList>
    </citation>
    <scope>NUCLEOTIDE SEQUENCE [LARGE SCALE GENOMIC DNA]</scope>
    <source>
        <strain evidence="7 8">HDW-15</strain>
    </source>
</reference>
<evidence type="ECO:0000313" key="7">
    <source>
        <dbReference type="EMBL" id="RNF51146.1"/>
    </source>
</evidence>
<evidence type="ECO:0000256" key="2">
    <source>
        <dbReference type="ARBA" id="ARBA00022741"/>
    </source>
</evidence>
<dbReference type="PANTHER" id="PTHR10695">
    <property type="entry name" value="DEPHOSPHO-COA KINASE-RELATED"/>
    <property type="match status" value="1"/>
</dbReference>
<dbReference type="EMBL" id="RIZG01000004">
    <property type="protein sequence ID" value="RNF51146.1"/>
    <property type="molecule type" value="Genomic_DNA"/>
</dbReference>
<dbReference type="Proteomes" id="UP000280507">
    <property type="component" value="Unassembled WGS sequence"/>
</dbReference>
<dbReference type="InterPro" id="IPR001977">
    <property type="entry name" value="Depp_CoAkinase"/>
</dbReference>
<evidence type="ECO:0000313" key="8">
    <source>
        <dbReference type="Proteomes" id="UP000280507"/>
    </source>
</evidence>
<comment type="function">
    <text evidence="5">Catalyzes the phosphorylation of the 3'-hydroxyl group of dephosphocoenzyme A to form coenzyme A.</text>
</comment>
<dbReference type="HAMAP" id="MF_00376">
    <property type="entry name" value="Dephospho_CoA_kinase"/>
    <property type="match status" value="1"/>
</dbReference>
<dbReference type="UniPathway" id="UPA00241">
    <property type="reaction ID" value="UER00356"/>
</dbReference>
<keyword evidence="5 7" id="KW-0808">Transferase</keyword>
<evidence type="ECO:0000256" key="4">
    <source>
        <dbReference type="ARBA" id="ARBA00022993"/>
    </source>
</evidence>
<dbReference type="AlphaFoldDB" id="A0A3M8Q4X3"/>
<keyword evidence="5" id="KW-0963">Cytoplasm</keyword>
<dbReference type="GO" id="GO:0005524">
    <property type="term" value="F:ATP binding"/>
    <property type="evidence" value="ECO:0007669"/>
    <property type="project" value="UniProtKB-UniRule"/>
</dbReference>
<dbReference type="CDD" id="cd02022">
    <property type="entry name" value="DPCK"/>
    <property type="match status" value="1"/>
</dbReference>
<comment type="similarity">
    <text evidence="1 5">Belongs to the CoaE family.</text>
</comment>
<dbReference type="PROSITE" id="PS51219">
    <property type="entry name" value="DPCK"/>
    <property type="match status" value="1"/>
</dbReference>
<comment type="pathway">
    <text evidence="5">Cofactor biosynthesis; coenzyme A biosynthesis; CoA from (R)-pantothenate: step 5/5.</text>
</comment>
<protein>
    <recommendedName>
        <fullName evidence="5 6">Dephospho-CoA kinase</fullName>
        <ecNumber evidence="5 6">2.7.1.24</ecNumber>
    </recommendedName>
    <alternativeName>
        <fullName evidence="5">Dephosphocoenzyme A kinase</fullName>
    </alternativeName>
</protein>
<keyword evidence="3 5" id="KW-0067">ATP-binding</keyword>
<feature type="binding site" evidence="5">
    <location>
        <begin position="15"/>
        <end position="20"/>
    </location>
    <ligand>
        <name>ATP</name>
        <dbReference type="ChEBI" id="CHEBI:30616"/>
    </ligand>
</feature>
<dbReference type="EC" id="2.7.1.24" evidence="5 6"/>
<evidence type="ECO:0000256" key="6">
    <source>
        <dbReference type="NCBIfam" id="TIGR00152"/>
    </source>
</evidence>
<proteinExistence type="inferred from homology"/>
<dbReference type="PANTHER" id="PTHR10695:SF46">
    <property type="entry name" value="BIFUNCTIONAL COENZYME A SYNTHASE-RELATED"/>
    <property type="match status" value="1"/>
</dbReference>
<organism evidence="7 8">
    <name type="scientific">Marinomonas hwangdonensis</name>
    <dbReference type="NCBI Taxonomy" id="1053647"/>
    <lineage>
        <taxon>Bacteria</taxon>
        <taxon>Pseudomonadati</taxon>
        <taxon>Pseudomonadota</taxon>
        <taxon>Gammaproteobacteria</taxon>
        <taxon>Oceanospirillales</taxon>
        <taxon>Oceanospirillaceae</taxon>
        <taxon>Marinomonas</taxon>
    </lineage>
</organism>
<evidence type="ECO:0000256" key="5">
    <source>
        <dbReference type="HAMAP-Rule" id="MF_00376"/>
    </source>
</evidence>
<evidence type="ECO:0000256" key="3">
    <source>
        <dbReference type="ARBA" id="ARBA00022840"/>
    </source>
</evidence>
<dbReference type="InterPro" id="IPR027417">
    <property type="entry name" value="P-loop_NTPase"/>
</dbReference>
<comment type="subcellular location">
    <subcellularLocation>
        <location evidence="5">Cytoplasm</location>
    </subcellularLocation>
</comment>
<dbReference type="OrthoDB" id="9812943at2"/>
<keyword evidence="8" id="KW-1185">Reference proteome</keyword>
<comment type="caution">
    <text evidence="7">The sequence shown here is derived from an EMBL/GenBank/DDBJ whole genome shotgun (WGS) entry which is preliminary data.</text>
</comment>
<sequence length="200" mass="22186">MTNTPTIIGLAGGIGSGKSTIAHSFNALGIQSIDADDVARLVVQPGSICLNEIHQRHGDAILLQDGSLNRKALRMIIFNQPEERVWLETLTHPAIRQEIHRQLAEVTSPYGLLVHPLLFETHQNSLCKQVIAIDVPRDIQIERVMIRDHIDKESALKILATQLNNDERIARADLVIENAGNIAEMNAKVLKLHKNILVSL</sequence>
<name>A0A3M8Q4X3_9GAMM</name>
<dbReference type="SUPFAM" id="SSF52540">
    <property type="entry name" value="P-loop containing nucleoside triphosphate hydrolases"/>
    <property type="match status" value="1"/>
</dbReference>